<proteinExistence type="predicted"/>
<dbReference type="EMBL" id="CM042034">
    <property type="protein sequence ID" value="KAI3762700.1"/>
    <property type="molecule type" value="Genomic_DNA"/>
</dbReference>
<sequence>MSRNHSILLLNLHLVLLPFPHRHQQTHLLDGDATKKGEIKCVVGGRSSKVYDEGYYREDFHVVEVIVDVQEDSADEEVTTDVILSIDPHVADTTYNVFVTSGAIFILNEFWLLRQLLI</sequence>
<dbReference type="Proteomes" id="UP001056120">
    <property type="component" value="Linkage Group LG17"/>
</dbReference>
<evidence type="ECO:0000313" key="2">
    <source>
        <dbReference type="Proteomes" id="UP001056120"/>
    </source>
</evidence>
<reference evidence="1 2" key="2">
    <citation type="journal article" date="2022" name="Mol. Ecol. Resour.">
        <title>The genomes of chicory, endive, great burdock and yacon provide insights into Asteraceae paleo-polyploidization history and plant inulin production.</title>
        <authorList>
            <person name="Fan W."/>
            <person name="Wang S."/>
            <person name="Wang H."/>
            <person name="Wang A."/>
            <person name="Jiang F."/>
            <person name="Liu H."/>
            <person name="Zhao H."/>
            <person name="Xu D."/>
            <person name="Zhang Y."/>
        </authorList>
    </citation>
    <scope>NUCLEOTIDE SEQUENCE [LARGE SCALE GENOMIC DNA]</scope>
    <source>
        <strain evidence="2">cv. Yunnan</strain>
        <tissue evidence="1">Leaves</tissue>
    </source>
</reference>
<protein>
    <submittedName>
        <fullName evidence="1">Uncharacterized protein</fullName>
    </submittedName>
</protein>
<name>A0ACB9EVF4_9ASTR</name>
<comment type="caution">
    <text evidence="1">The sequence shown here is derived from an EMBL/GenBank/DDBJ whole genome shotgun (WGS) entry which is preliminary data.</text>
</comment>
<organism evidence="1 2">
    <name type="scientific">Smallanthus sonchifolius</name>
    <dbReference type="NCBI Taxonomy" id="185202"/>
    <lineage>
        <taxon>Eukaryota</taxon>
        <taxon>Viridiplantae</taxon>
        <taxon>Streptophyta</taxon>
        <taxon>Embryophyta</taxon>
        <taxon>Tracheophyta</taxon>
        <taxon>Spermatophyta</taxon>
        <taxon>Magnoliopsida</taxon>
        <taxon>eudicotyledons</taxon>
        <taxon>Gunneridae</taxon>
        <taxon>Pentapetalae</taxon>
        <taxon>asterids</taxon>
        <taxon>campanulids</taxon>
        <taxon>Asterales</taxon>
        <taxon>Asteraceae</taxon>
        <taxon>Asteroideae</taxon>
        <taxon>Heliantheae alliance</taxon>
        <taxon>Millerieae</taxon>
        <taxon>Smallanthus</taxon>
    </lineage>
</organism>
<reference evidence="2" key="1">
    <citation type="journal article" date="2022" name="Mol. Ecol. Resour.">
        <title>The genomes of chicory, endive, great burdock and yacon provide insights into Asteraceae palaeo-polyploidization history and plant inulin production.</title>
        <authorList>
            <person name="Fan W."/>
            <person name="Wang S."/>
            <person name="Wang H."/>
            <person name="Wang A."/>
            <person name="Jiang F."/>
            <person name="Liu H."/>
            <person name="Zhao H."/>
            <person name="Xu D."/>
            <person name="Zhang Y."/>
        </authorList>
    </citation>
    <scope>NUCLEOTIDE SEQUENCE [LARGE SCALE GENOMIC DNA]</scope>
    <source>
        <strain evidence="2">cv. Yunnan</strain>
    </source>
</reference>
<gene>
    <name evidence="1" type="ORF">L1987_53141</name>
</gene>
<accession>A0ACB9EVF4</accession>
<keyword evidence="2" id="KW-1185">Reference proteome</keyword>
<evidence type="ECO:0000313" key="1">
    <source>
        <dbReference type="EMBL" id="KAI3762700.1"/>
    </source>
</evidence>